<dbReference type="OrthoDB" id="2375961at2"/>
<comment type="caution">
    <text evidence="2">The sequence shown here is derived from an EMBL/GenBank/DDBJ whole genome shotgun (WGS) entry which is preliminary data.</text>
</comment>
<dbReference type="Gene3D" id="6.10.140.1110">
    <property type="match status" value="1"/>
</dbReference>
<dbReference type="EMBL" id="QOCW01000035">
    <property type="protein sequence ID" value="RBW67529.1"/>
    <property type="molecule type" value="Genomic_DNA"/>
</dbReference>
<evidence type="ECO:0008006" key="4">
    <source>
        <dbReference type="Google" id="ProtNLM"/>
    </source>
</evidence>
<sequence length="134" mass="15732">MCGGEHLKIIKAVLVKRVLTEKSKETMLTSFESERNKLNLACKQLEFEKRKVLKRQPNQYDVVINRFEEELNSRRKRIEQLEFEIEQLQILPLGTELQAKKIQAIEEVEIGDDWERLTAPSEIIIKDGIVVEIR</sequence>
<accession>A0A366XRY8</accession>
<name>A0A366XRY8_9BACI</name>
<dbReference type="AlphaFoldDB" id="A0A366XRY8"/>
<keyword evidence="1" id="KW-0175">Coiled coil</keyword>
<feature type="coiled-coil region" evidence="1">
    <location>
        <begin position="28"/>
        <end position="91"/>
    </location>
</feature>
<organism evidence="2 3">
    <name type="scientific">Bacillus taeanensis</name>
    <dbReference type="NCBI Taxonomy" id="273032"/>
    <lineage>
        <taxon>Bacteria</taxon>
        <taxon>Bacillati</taxon>
        <taxon>Bacillota</taxon>
        <taxon>Bacilli</taxon>
        <taxon>Bacillales</taxon>
        <taxon>Bacillaceae</taxon>
        <taxon>Bacillus</taxon>
    </lineage>
</organism>
<protein>
    <recommendedName>
        <fullName evidence="4">YlqD protein</fullName>
    </recommendedName>
</protein>
<dbReference type="Proteomes" id="UP000253314">
    <property type="component" value="Unassembled WGS sequence"/>
</dbReference>
<evidence type="ECO:0000313" key="2">
    <source>
        <dbReference type="EMBL" id="RBW67529.1"/>
    </source>
</evidence>
<dbReference type="Pfam" id="PF11068">
    <property type="entry name" value="YlqD"/>
    <property type="match status" value="1"/>
</dbReference>
<dbReference type="InterPro" id="IPR021297">
    <property type="entry name" value="YlqD"/>
</dbReference>
<evidence type="ECO:0000313" key="3">
    <source>
        <dbReference type="Proteomes" id="UP000253314"/>
    </source>
</evidence>
<reference evidence="2 3" key="1">
    <citation type="submission" date="2018-07" db="EMBL/GenBank/DDBJ databases">
        <title>Lottiidibacillus patelloidae gen. nov., sp. nov., isolated from the intestinal tract of a marine limpet and the reclassification of B. taeanensis BH030017T, B. algicola KMM 3737T and B. hwajinpoensis SW-72T as genus Lottiidibacillus.</title>
        <authorList>
            <person name="Liu R."/>
            <person name="Huang Z."/>
        </authorList>
    </citation>
    <scope>NUCLEOTIDE SEQUENCE [LARGE SCALE GENOMIC DNA]</scope>
    <source>
        <strain evidence="2 3">BH030017</strain>
    </source>
</reference>
<evidence type="ECO:0000256" key="1">
    <source>
        <dbReference type="SAM" id="Coils"/>
    </source>
</evidence>
<gene>
    <name evidence="2" type="ORF">DS031_21855</name>
</gene>
<keyword evidence="3" id="KW-1185">Reference proteome</keyword>
<proteinExistence type="predicted"/>